<name>A0A919KYN7_9ACTN</name>
<sequence>MKARKTVASPIPAARAIRLVVTAVPCSAISGRATATIIARRSSTLMPGARRRGAGEDVWVPVAAPGEEGIAGTIRSEYSLRQWDGDGIVVDGVPSHHDPSATAARMRAPAS</sequence>
<keyword evidence="2" id="KW-1185">Reference proteome</keyword>
<dbReference type="EMBL" id="BNCD01000006">
    <property type="protein sequence ID" value="GHH77593.1"/>
    <property type="molecule type" value="Genomic_DNA"/>
</dbReference>
<dbReference type="Proteomes" id="UP000603708">
    <property type="component" value="Unassembled WGS sequence"/>
</dbReference>
<evidence type="ECO:0000313" key="1">
    <source>
        <dbReference type="EMBL" id="GHH77593.1"/>
    </source>
</evidence>
<protein>
    <submittedName>
        <fullName evidence="1">Uncharacterized protein</fullName>
    </submittedName>
</protein>
<organism evidence="1 2">
    <name type="scientific">Streptomyces sulfonofaciens</name>
    <dbReference type="NCBI Taxonomy" id="68272"/>
    <lineage>
        <taxon>Bacteria</taxon>
        <taxon>Bacillati</taxon>
        <taxon>Actinomycetota</taxon>
        <taxon>Actinomycetes</taxon>
        <taxon>Kitasatosporales</taxon>
        <taxon>Streptomycetaceae</taxon>
        <taxon>Streptomyces</taxon>
    </lineage>
</organism>
<reference evidence="1" key="1">
    <citation type="journal article" date="2014" name="Int. J. Syst. Evol. Microbiol.">
        <title>Complete genome sequence of Corynebacterium casei LMG S-19264T (=DSM 44701T), isolated from a smear-ripened cheese.</title>
        <authorList>
            <consortium name="US DOE Joint Genome Institute (JGI-PGF)"/>
            <person name="Walter F."/>
            <person name="Albersmeier A."/>
            <person name="Kalinowski J."/>
            <person name="Ruckert C."/>
        </authorList>
    </citation>
    <scope>NUCLEOTIDE SEQUENCE</scope>
    <source>
        <strain evidence="1">JCM 5069</strain>
    </source>
</reference>
<dbReference type="AlphaFoldDB" id="A0A919KYN7"/>
<accession>A0A919KYN7</accession>
<comment type="caution">
    <text evidence="1">The sequence shown here is derived from an EMBL/GenBank/DDBJ whole genome shotgun (WGS) entry which is preliminary data.</text>
</comment>
<evidence type="ECO:0000313" key="2">
    <source>
        <dbReference type="Proteomes" id="UP000603708"/>
    </source>
</evidence>
<proteinExistence type="predicted"/>
<gene>
    <name evidence="1" type="ORF">GCM10018793_26040</name>
</gene>
<reference evidence="1" key="2">
    <citation type="submission" date="2020-09" db="EMBL/GenBank/DDBJ databases">
        <authorList>
            <person name="Sun Q."/>
            <person name="Ohkuma M."/>
        </authorList>
    </citation>
    <scope>NUCLEOTIDE SEQUENCE</scope>
    <source>
        <strain evidence="1">JCM 5069</strain>
    </source>
</reference>